<gene>
    <name evidence="1" type="ORF">IO99_05190</name>
</gene>
<organism evidence="1 2">
    <name type="scientific">Clostridium sulfidigenes</name>
    <dbReference type="NCBI Taxonomy" id="318464"/>
    <lineage>
        <taxon>Bacteria</taxon>
        <taxon>Bacillati</taxon>
        <taxon>Bacillota</taxon>
        <taxon>Clostridia</taxon>
        <taxon>Eubacteriales</taxon>
        <taxon>Clostridiaceae</taxon>
        <taxon>Clostridium</taxon>
    </lineage>
</organism>
<dbReference type="NCBIfam" id="TIGR01595">
    <property type="entry name" value="cas_CT1132"/>
    <property type="match status" value="1"/>
</dbReference>
<dbReference type="STRING" id="318464.IO99_05190"/>
<dbReference type="Pfam" id="PF05107">
    <property type="entry name" value="Cas_Cas7"/>
    <property type="match status" value="1"/>
</dbReference>
<dbReference type="NCBIfam" id="TIGR02590">
    <property type="entry name" value="cas_Csh2"/>
    <property type="match status" value="1"/>
</dbReference>
<dbReference type="InterPro" id="IPR006482">
    <property type="entry name" value="Cas7_Csh2/Csh2"/>
</dbReference>
<dbReference type="InterPro" id="IPR013419">
    <property type="entry name" value="CRISPR-assoc_prot_Cas7/Csh2"/>
</dbReference>
<dbReference type="RefSeq" id="WP_035130981.1">
    <property type="nucleotide sequence ID" value="NZ_JPMD01000011.1"/>
</dbReference>
<dbReference type="EMBL" id="JPMD01000011">
    <property type="protein sequence ID" value="KEZ87476.1"/>
    <property type="molecule type" value="Genomic_DNA"/>
</dbReference>
<accession>A0A084JEU2</accession>
<dbReference type="eggNOG" id="COG3649">
    <property type="taxonomic scope" value="Bacteria"/>
</dbReference>
<sequence length="306" mass="35691">MTNTREFLLFTDCTMANPNGDMINENRPRYDESTGKLEMSDVRIKRYFREEADNRGLKVFVRATKDDKDKYLDCKGVANKIILDNFVKDETDKKKVKELTEKGKVELESLLKSDYIDVKLFGAVVTEPKFNITGPLQVMWSKSIHEAEIKFAQGTASFTSGEGKVQGTIWSKYYTPYALFKTYMVYNDQCAKRQDINVTDEELENFKDMLLSGIRNYKSTSKNQMPRVLVEVIYNKNYIDGELDYVDVKYDKEDLALRGIDEFTFDFINLKRFVDLHKDVVEKVNIYLHPKVQVDNISEEFNVVYM</sequence>
<evidence type="ECO:0000313" key="1">
    <source>
        <dbReference type="EMBL" id="KEZ87476.1"/>
    </source>
</evidence>
<protein>
    <submittedName>
        <fullName evidence="1">CRISPR-associated protein Csh2</fullName>
    </submittedName>
</protein>
<proteinExistence type="predicted"/>
<dbReference type="GO" id="GO:0043571">
    <property type="term" value="P:maintenance of CRISPR repeat elements"/>
    <property type="evidence" value="ECO:0007669"/>
    <property type="project" value="InterPro"/>
</dbReference>
<dbReference type="Proteomes" id="UP000028542">
    <property type="component" value="Unassembled WGS sequence"/>
</dbReference>
<evidence type="ECO:0000313" key="2">
    <source>
        <dbReference type="Proteomes" id="UP000028542"/>
    </source>
</evidence>
<dbReference type="AlphaFoldDB" id="A0A084JEU2"/>
<name>A0A084JEU2_9CLOT</name>
<reference evidence="1 2" key="1">
    <citation type="submission" date="2014-07" db="EMBL/GenBank/DDBJ databases">
        <title>Draft genome of Clostridium sulfidigenes 113A isolated from sediments associated with methane hydrate from Krishna Godavari basin.</title>
        <authorList>
            <person name="Honkalas V.S."/>
            <person name="Dabir A.P."/>
            <person name="Arora P."/>
            <person name="Dhakephalkar P.K."/>
        </authorList>
    </citation>
    <scope>NUCLEOTIDE SEQUENCE [LARGE SCALE GENOMIC DNA]</scope>
    <source>
        <strain evidence="1 2">113A</strain>
    </source>
</reference>
<comment type="caution">
    <text evidence="1">The sequence shown here is derived from an EMBL/GenBank/DDBJ whole genome shotgun (WGS) entry which is preliminary data.</text>
</comment>
<keyword evidence="2" id="KW-1185">Reference proteome</keyword>